<keyword evidence="1" id="KW-1133">Transmembrane helix</keyword>
<gene>
    <name evidence="2" type="ORF">LCGC14_0584800</name>
</gene>
<dbReference type="Pfam" id="PF04955">
    <property type="entry name" value="HupE_UreJ"/>
    <property type="match status" value="1"/>
</dbReference>
<evidence type="ECO:0000313" key="2">
    <source>
        <dbReference type="EMBL" id="KKN55171.1"/>
    </source>
</evidence>
<sequence length="192" mass="19672">MFKTISKLLILFFALPSLALAHTGVGDTTGFMHGFSHPIGGADHLLAMIAVGLWAAQIGGRALWVVPCTFVGVMLLGGVLGFSGVAIPFVEQGILLSILVLGILIAGAFKLPTAYSCIIVGIFAVFHGHAHGTEMPASLSAGSYAIGFALATAMLHTAGIGLGSLMKQVNLHTISRFIGGAIALSGIYLSIA</sequence>
<evidence type="ECO:0008006" key="3">
    <source>
        <dbReference type="Google" id="ProtNLM"/>
    </source>
</evidence>
<proteinExistence type="predicted"/>
<keyword evidence="1" id="KW-0812">Transmembrane</keyword>
<reference evidence="2" key="1">
    <citation type="journal article" date="2015" name="Nature">
        <title>Complex archaea that bridge the gap between prokaryotes and eukaryotes.</title>
        <authorList>
            <person name="Spang A."/>
            <person name="Saw J.H."/>
            <person name="Jorgensen S.L."/>
            <person name="Zaremba-Niedzwiedzka K."/>
            <person name="Martijn J."/>
            <person name="Lind A.E."/>
            <person name="van Eijk R."/>
            <person name="Schleper C."/>
            <person name="Guy L."/>
            <person name="Ettema T.J."/>
        </authorList>
    </citation>
    <scope>NUCLEOTIDE SEQUENCE</scope>
</reference>
<keyword evidence="1" id="KW-0472">Membrane</keyword>
<feature type="transmembrane region" description="Helical" evidence="1">
    <location>
        <begin position="93"/>
        <end position="109"/>
    </location>
</feature>
<comment type="caution">
    <text evidence="2">The sequence shown here is derived from an EMBL/GenBank/DDBJ whole genome shotgun (WGS) entry which is preliminary data.</text>
</comment>
<feature type="transmembrane region" description="Helical" evidence="1">
    <location>
        <begin position="37"/>
        <end position="56"/>
    </location>
</feature>
<feature type="transmembrane region" description="Helical" evidence="1">
    <location>
        <begin position="174"/>
        <end position="191"/>
    </location>
</feature>
<name>A0A0F9U1E5_9ZZZZ</name>
<dbReference type="PIRSF" id="PIRSF016919">
    <property type="entry name" value="HupE_UreJ"/>
    <property type="match status" value="1"/>
</dbReference>
<feature type="transmembrane region" description="Helical" evidence="1">
    <location>
        <begin position="63"/>
        <end position="87"/>
    </location>
</feature>
<organism evidence="2">
    <name type="scientific">marine sediment metagenome</name>
    <dbReference type="NCBI Taxonomy" id="412755"/>
    <lineage>
        <taxon>unclassified sequences</taxon>
        <taxon>metagenomes</taxon>
        <taxon>ecological metagenomes</taxon>
    </lineage>
</organism>
<feature type="transmembrane region" description="Helical" evidence="1">
    <location>
        <begin position="142"/>
        <end position="162"/>
    </location>
</feature>
<evidence type="ECO:0000256" key="1">
    <source>
        <dbReference type="SAM" id="Phobius"/>
    </source>
</evidence>
<dbReference type="InterPro" id="IPR007038">
    <property type="entry name" value="HupE_UreJ"/>
</dbReference>
<dbReference type="AlphaFoldDB" id="A0A0F9U1E5"/>
<dbReference type="EMBL" id="LAZR01000897">
    <property type="protein sequence ID" value="KKN55171.1"/>
    <property type="molecule type" value="Genomic_DNA"/>
</dbReference>
<accession>A0A0F9U1E5</accession>
<feature type="transmembrane region" description="Helical" evidence="1">
    <location>
        <begin position="114"/>
        <end position="130"/>
    </location>
</feature>
<protein>
    <recommendedName>
        <fullName evidence="3">Urease accessory protein UreJ</fullName>
    </recommendedName>
</protein>